<evidence type="ECO:0000256" key="4">
    <source>
        <dbReference type="ARBA" id="ARBA00023274"/>
    </source>
</evidence>
<sequence length="506" mass="59838">MYLRHCTTLSTINTISKINFRFFSTPVNDENSNIKNEDKTSTYQELNYVKPPNYLNTYPLHEPKHMLQEEFMPEANKTGTGPRLADYLAIKKIVESLETPQEKIDFVNPYEREWTRVEKKWHRRWHPKLFGTRKAWALPVVPKYFDCSSYYQYITKMRLINDKKSFDNLFKNLVFPTNAFEKKVTESLISFLFTESIDSDKIKTDKFLRALLWDAESYLGINRQSFKNLRISETERIESFWVRGGFSHFYEWQPIWEKEPILNRRLMKKFIGDDRRKLGELAFTMRDEFAIHIRQENPMTHLFSLNDHETVESPLFDKDVDLKDICYSPKIFNLWPDKDPLWQCPGYEYDCGETHKYGRVALKNTLDINKRLDYWKVVNDGENVSKNMYNSVAISSLFNWLNAQAHCNGYTQFTDLDKPFVSNLILSDGHKFAFATGQLNTIAINIDNPDFVNNRTNVCYVDGPYTLYDEYDPTNETFYYINEKGANEKGLNKFVLSRILQLIAKY</sequence>
<proteinExistence type="predicted"/>
<keyword evidence="4" id="KW-0687">Ribonucleoprotein</keyword>
<dbReference type="Pfam" id="PF07147">
    <property type="entry name" value="PDCD9"/>
    <property type="match status" value="1"/>
</dbReference>
<keyword evidence="3" id="KW-0496">Mitochondrion</keyword>
<dbReference type="EMBL" id="LN609529">
    <property type="protein sequence ID" value="CEF65426.1"/>
    <property type="molecule type" value="Genomic_DNA"/>
</dbReference>
<dbReference type="CTD" id="36377790"/>
<keyword evidence="2 5" id="KW-0689">Ribosomal protein</keyword>
<evidence type="ECO:0000313" key="6">
    <source>
        <dbReference type="Proteomes" id="UP000035682"/>
    </source>
</evidence>
<dbReference type="STRING" id="34506.A0A090L6J8"/>
<evidence type="ECO:0000256" key="2">
    <source>
        <dbReference type="ARBA" id="ARBA00022980"/>
    </source>
</evidence>
<dbReference type="GeneID" id="36377790"/>
<gene>
    <name evidence="5 7 8" type="ORF">SRAE_2000010600</name>
</gene>
<dbReference type="InterPro" id="IPR039982">
    <property type="entry name" value="Ribosomal_mL65"/>
</dbReference>
<evidence type="ECO:0000313" key="8">
    <source>
        <dbReference type="WormBase" id="SRAE_2000010600"/>
    </source>
</evidence>
<dbReference type="PANTHER" id="PTHR13014:SF3">
    <property type="entry name" value="LARGE RIBOSOMAL SUBUNIT PROTEIN ML65"/>
    <property type="match status" value="1"/>
</dbReference>
<dbReference type="RefSeq" id="XP_024504626.1">
    <property type="nucleotide sequence ID" value="XM_024650894.1"/>
</dbReference>
<accession>A0A090L6J8</accession>
<comment type="subcellular location">
    <subcellularLocation>
        <location evidence="1">Mitochondrion</location>
    </subcellularLocation>
</comment>
<dbReference type="AlphaFoldDB" id="A0A090L6J8"/>
<organism evidence="5">
    <name type="scientific">Strongyloides ratti</name>
    <name type="common">Parasitic roundworm</name>
    <dbReference type="NCBI Taxonomy" id="34506"/>
    <lineage>
        <taxon>Eukaryota</taxon>
        <taxon>Metazoa</taxon>
        <taxon>Ecdysozoa</taxon>
        <taxon>Nematoda</taxon>
        <taxon>Chromadorea</taxon>
        <taxon>Rhabditida</taxon>
        <taxon>Tylenchina</taxon>
        <taxon>Panagrolaimomorpha</taxon>
        <taxon>Strongyloidoidea</taxon>
        <taxon>Strongyloididae</taxon>
        <taxon>Strongyloides</taxon>
    </lineage>
</organism>
<dbReference type="Proteomes" id="UP000035682">
    <property type="component" value="Unplaced"/>
</dbReference>
<protein>
    <submittedName>
        <fullName evidence="5 7">Ribosomal protein L37/S30 family-containing protein</fullName>
    </submittedName>
</protein>
<dbReference type="WBParaSite" id="SRAE_2000010600.1">
    <property type="protein sequence ID" value="SRAE_2000010600.1"/>
    <property type="gene ID" value="WBGene00260296"/>
</dbReference>
<dbReference type="OrthoDB" id="7663298at2759"/>
<dbReference type="OMA" id="DPLWQCP"/>
<dbReference type="InterPro" id="IPR010793">
    <property type="entry name" value="Ribosomal_mL37/mL65"/>
</dbReference>
<evidence type="ECO:0000256" key="1">
    <source>
        <dbReference type="ARBA" id="ARBA00004173"/>
    </source>
</evidence>
<evidence type="ECO:0000256" key="3">
    <source>
        <dbReference type="ARBA" id="ARBA00023128"/>
    </source>
</evidence>
<dbReference type="GO" id="GO:0006412">
    <property type="term" value="P:translation"/>
    <property type="evidence" value="ECO:0007669"/>
    <property type="project" value="InterPro"/>
</dbReference>
<evidence type="ECO:0000313" key="7">
    <source>
        <dbReference type="WBParaSite" id="SRAE_2000010600.1"/>
    </source>
</evidence>
<keyword evidence="6" id="KW-1185">Reference proteome</keyword>
<evidence type="ECO:0000313" key="5">
    <source>
        <dbReference type="EMBL" id="CEF65426.1"/>
    </source>
</evidence>
<reference evidence="7" key="2">
    <citation type="submission" date="2020-12" db="UniProtKB">
        <authorList>
            <consortium name="WormBaseParasite"/>
        </authorList>
    </citation>
    <scope>IDENTIFICATION</scope>
</reference>
<dbReference type="PANTHER" id="PTHR13014">
    <property type="entry name" value="MITOCHONDRIAL 28S RIBOSOMAL PROTEIN S30/P52 PRO-APOTOTIC PROTEIN"/>
    <property type="match status" value="1"/>
</dbReference>
<name>A0A090L6J8_STRRB</name>
<dbReference type="GO" id="GO:0003735">
    <property type="term" value="F:structural constituent of ribosome"/>
    <property type="evidence" value="ECO:0007669"/>
    <property type="project" value="InterPro"/>
</dbReference>
<dbReference type="WormBase" id="SRAE_2000010600">
    <property type="protein sequence ID" value="SRP04539"/>
    <property type="gene ID" value="WBGene00260296"/>
</dbReference>
<reference evidence="5 6" key="1">
    <citation type="submission" date="2014-09" db="EMBL/GenBank/DDBJ databases">
        <authorList>
            <person name="Martin A.A."/>
        </authorList>
    </citation>
    <scope>NUCLEOTIDE SEQUENCE</scope>
    <source>
        <strain evidence="6">ED321</strain>
        <strain evidence="5">ED321 Heterogonic</strain>
    </source>
</reference>
<dbReference type="GO" id="GO:0005762">
    <property type="term" value="C:mitochondrial large ribosomal subunit"/>
    <property type="evidence" value="ECO:0007669"/>
    <property type="project" value="TreeGrafter"/>
</dbReference>